<dbReference type="AlphaFoldDB" id="A0A3M7QHJ1"/>
<organism evidence="1 2">
    <name type="scientific">Brachionus plicatilis</name>
    <name type="common">Marine rotifer</name>
    <name type="synonym">Brachionus muelleri</name>
    <dbReference type="NCBI Taxonomy" id="10195"/>
    <lineage>
        <taxon>Eukaryota</taxon>
        <taxon>Metazoa</taxon>
        <taxon>Spiralia</taxon>
        <taxon>Gnathifera</taxon>
        <taxon>Rotifera</taxon>
        <taxon>Eurotatoria</taxon>
        <taxon>Monogononta</taxon>
        <taxon>Pseudotrocha</taxon>
        <taxon>Ploima</taxon>
        <taxon>Brachionidae</taxon>
        <taxon>Brachionus</taxon>
    </lineage>
</organism>
<name>A0A3M7QHJ1_BRAPC</name>
<comment type="caution">
    <text evidence="1">The sequence shown here is derived from an EMBL/GenBank/DDBJ whole genome shotgun (WGS) entry which is preliminary data.</text>
</comment>
<evidence type="ECO:0000313" key="2">
    <source>
        <dbReference type="Proteomes" id="UP000276133"/>
    </source>
</evidence>
<protein>
    <submittedName>
        <fullName evidence="1">Uncharacterized protein</fullName>
    </submittedName>
</protein>
<proteinExistence type="predicted"/>
<accession>A0A3M7QHJ1</accession>
<gene>
    <name evidence="1" type="ORF">BpHYR1_010816</name>
</gene>
<evidence type="ECO:0000313" key="1">
    <source>
        <dbReference type="EMBL" id="RNA10408.1"/>
    </source>
</evidence>
<dbReference type="Proteomes" id="UP000276133">
    <property type="component" value="Unassembled WGS sequence"/>
</dbReference>
<sequence>MITGPELICSSLLQTFLRHLLDIQKKRHRSTKPVCLALDGIELKYEDSKLTAALKTKFFGSFRRNLDLLVEQFLFPDLSRESIWVFWIVEWEHYPGTDKKINKIFNLKKIIETWHFFNVISTLDTFINSNTTKLNHLMYREVLTNIIENLKFFSRLIAVIWLKKIQISVCTILYLKNHNYKTVIIVNIKFYK</sequence>
<dbReference type="EMBL" id="REGN01006216">
    <property type="protein sequence ID" value="RNA10408.1"/>
    <property type="molecule type" value="Genomic_DNA"/>
</dbReference>
<keyword evidence="2" id="KW-1185">Reference proteome</keyword>
<reference evidence="1 2" key="1">
    <citation type="journal article" date="2018" name="Sci. Rep.">
        <title>Genomic signatures of local adaptation to the degree of environmental predictability in rotifers.</title>
        <authorList>
            <person name="Franch-Gras L."/>
            <person name="Hahn C."/>
            <person name="Garcia-Roger E.M."/>
            <person name="Carmona M.J."/>
            <person name="Serra M."/>
            <person name="Gomez A."/>
        </authorList>
    </citation>
    <scope>NUCLEOTIDE SEQUENCE [LARGE SCALE GENOMIC DNA]</scope>
    <source>
        <strain evidence="1">HYR1</strain>
    </source>
</reference>